<organism evidence="1 2">
    <name type="scientific">Colletotrichum nymphaeae SA-01</name>
    <dbReference type="NCBI Taxonomy" id="1460502"/>
    <lineage>
        <taxon>Eukaryota</taxon>
        <taxon>Fungi</taxon>
        <taxon>Dikarya</taxon>
        <taxon>Ascomycota</taxon>
        <taxon>Pezizomycotina</taxon>
        <taxon>Sordariomycetes</taxon>
        <taxon>Hypocreomycetidae</taxon>
        <taxon>Glomerellales</taxon>
        <taxon>Glomerellaceae</taxon>
        <taxon>Colletotrichum</taxon>
        <taxon>Colletotrichum acutatum species complex</taxon>
    </lineage>
</organism>
<evidence type="ECO:0000313" key="1">
    <source>
        <dbReference type="EMBL" id="KXH52760.1"/>
    </source>
</evidence>
<dbReference type="AlphaFoldDB" id="A0A135TX65"/>
<sequence length="147" mass="16204">MDIKWNLTVSEREPEKTEKLASAGADLTILQEAQKNLSPEVAEQIADELTTEAQKEKVFEGIHCVAAVDSSSFVSETLVDMYLISYKLNEDQKKAIESLGSEIKELLVLSSRGFSYAMAAPTEYVPRKYRSVFQLPSLTTVAPGSPS</sequence>
<comment type="caution">
    <text evidence="1">The sequence shown here is derived from an EMBL/GenBank/DDBJ whole genome shotgun (WGS) entry which is preliminary data.</text>
</comment>
<proteinExistence type="predicted"/>
<dbReference type="EMBL" id="JEMN01000999">
    <property type="protein sequence ID" value="KXH52760.1"/>
    <property type="molecule type" value="Genomic_DNA"/>
</dbReference>
<dbReference type="Proteomes" id="UP000070054">
    <property type="component" value="Unassembled WGS sequence"/>
</dbReference>
<protein>
    <submittedName>
        <fullName evidence="1">Uncharacterized protein</fullName>
    </submittedName>
</protein>
<keyword evidence="2" id="KW-1185">Reference proteome</keyword>
<accession>A0A135TX65</accession>
<evidence type="ECO:0000313" key="2">
    <source>
        <dbReference type="Proteomes" id="UP000070054"/>
    </source>
</evidence>
<name>A0A135TX65_9PEZI</name>
<reference evidence="1 2" key="1">
    <citation type="submission" date="2014-02" db="EMBL/GenBank/DDBJ databases">
        <title>The genome sequence of Colletotrichum nymphaeae SA-01.</title>
        <authorList>
            <person name="Baroncelli R."/>
            <person name="Thon M.R."/>
        </authorList>
    </citation>
    <scope>NUCLEOTIDE SEQUENCE [LARGE SCALE GENOMIC DNA]</scope>
    <source>
        <strain evidence="1 2">SA-01</strain>
    </source>
</reference>
<gene>
    <name evidence="1" type="ORF">CNYM01_05143</name>
</gene>